<dbReference type="Pfam" id="PF07085">
    <property type="entry name" value="DRTGG"/>
    <property type="match status" value="1"/>
</dbReference>
<dbReference type="RefSeq" id="WP_132091186.1">
    <property type="nucleotide sequence ID" value="NZ_JANKAQ010000008.1"/>
</dbReference>
<organism evidence="10 11">
    <name type="scientific">Frisingicoccus caecimuris</name>
    <dbReference type="NCBI Taxonomy" id="1796636"/>
    <lineage>
        <taxon>Bacteria</taxon>
        <taxon>Bacillati</taxon>
        <taxon>Bacillota</taxon>
        <taxon>Clostridia</taxon>
        <taxon>Lachnospirales</taxon>
        <taxon>Lachnospiraceae</taxon>
        <taxon>Frisingicoccus</taxon>
    </lineage>
</organism>
<dbReference type="Pfam" id="PF01368">
    <property type="entry name" value="DHH"/>
    <property type="match status" value="1"/>
</dbReference>
<dbReference type="PROSITE" id="PS51371">
    <property type="entry name" value="CBS"/>
    <property type="match status" value="2"/>
</dbReference>
<name>A0A4R2LHV3_9FIRM</name>
<keyword evidence="4" id="KW-0378">Hydrolase</keyword>
<keyword evidence="5" id="KW-0464">Manganese</keyword>
<keyword evidence="8" id="KW-0129">CBS domain</keyword>
<dbReference type="PANTHER" id="PTHR12112:SF22">
    <property type="entry name" value="MANGANESE-DEPENDENT INORGANIC PYROPHOSPHATASE-RELATED"/>
    <property type="match status" value="1"/>
</dbReference>
<dbReference type="NCBIfam" id="NF011442">
    <property type="entry name" value="PRK14869.1-4"/>
    <property type="match status" value="1"/>
</dbReference>
<dbReference type="Gene3D" id="3.10.310.20">
    <property type="entry name" value="DHHA2 domain"/>
    <property type="match status" value="1"/>
</dbReference>
<dbReference type="AlphaFoldDB" id="A0A4R2LHV3"/>
<dbReference type="EC" id="3.6.1.1" evidence="2"/>
<dbReference type="GO" id="GO:0046872">
    <property type="term" value="F:metal ion binding"/>
    <property type="evidence" value="ECO:0007669"/>
    <property type="project" value="UniProtKB-KW"/>
</dbReference>
<dbReference type="InterPro" id="IPR001667">
    <property type="entry name" value="DDH_dom"/>
</dbReference>
<dbReference type="FunFam" id="3.90.1640.10:FF:000001">
    <property type="entry name" value="Probable manganese-dependent inorganic pyrophosphatase"/>
    <property type="match status" value="1"/>
</dbReference>
<dbReference type="InterPro" id="IPR010766">
    <property type="entry name" value="DRTGG"/>
</dbReference>
<dbReference type="SUPFAM" id="SSF75138">
    <property type="entry name" value="HprK N-terminal domain-like"/>
    <property type="match status" value="1"/>
</dbReference>
<dbReference type="SUPFAM" id="SSF64182">
    <property type="entry name" value="DHH phosphoesterases"/>
    <property type="match status" value="1"/>
</dbReference>
<comment type="caution">
    <text evidence="10">The sequence shown here is derived from an EMBL/GenBank/DDBJ whole genome shotgun (WGS) entry which is preliminary data.</text>
</comment>
<dbReference type="SMART" id="SM00116">
    <property type="entry name" value="CBS"/>
    <property type="match status" value="2"/>
</dbReference>
<accession>A0A4R2LHV3</accession>
<reference evidence="10 11" key="1">
    <citation type="submission" date="2019-03" db="EMBL/GenBank/DDBJ databases">
        <title>Genomic Encyclopedia of Type Strains, Phase IV (KMG-IV): sequencing the most valuable type-strain genomes for metagenomic binning, comparative biology and taxonomic classification.</title>
        <authorList>
            <person name="Goeker M."/>
        </authorList>
    </citation>
    <scope>NUCLEOTIDE SEQUENCE [LARGE SCALE GENOMIC DNA]</scope>
    <source>
        <strain evidence="10 11">DSM 28559</strain>
    </source>
</reference>
<dbReference type="InterPro" id="IPR038763">
    <property type="entry name" value="DHH_sf"/>
</dbReference>
<feature type="domain" description="CBS" evidence="9">
    <location>
        <begin position="253"/>
        <end position="309"/>
    </location>
</feature>
<dbReference type="GO" id="GO:0004427">
    <property type="term" value="F:inorganic diphosphate phosphatase activity"/>
    <property type="evidence" value="ECO:0007669"/>
    <property type="project" value="UniProtKB-EC"/>
</dbReference>
<dbReference type="InterPro" id="IPR000644">
    <property type="entry name" value="CBS_dom"/>
</dbReference>
<dbReference type="Pfam" id="PF00571">
    <property type="entry name" value="CBS"/>
    <property type="match status" value="2"/>
</dbReference>
<dbReference type="InterPro" id="IPR028979">
    <property type="entry name" value="Ser_kin/Pase_Hpr-like_N_sf"/>
</dbReference>
<dbReference type="SUPFAM" id="SSF54631">
    <property type="entry name" value="CBS-domain pair"/>
    <property type="match status" value="1"/>
</dbReference>
<evidence type="ECO:0000313" key="10">
    <source>
        <dbReference type="EMBL" id="TCO84602.1"/>
    </source>
</evidence>
<evidence type="ECO:0000256" key="7">
    <source>
        <dbReference type="ARBA" id="ARBA00047820"/>
    </source>
</evidence>
<proteinExistence type="predicted"/>
<dbReference type="OrthoDB" id="9766150at2"/>
<dbReference type="Gene3D" id="3.40.1390.20">
    <property type="entry name" value="HprK N-terminal domain-like"/>
    <property type="match status" value="1"/>
</dbReference>
<evidence type="ECO:0000256" key="8">
    <source>
        <dbReference type="PROSITE-ProRule" id="PRU00703"/>
    </source>
</evidence>
<evidence type="ECO:0000259" key="9">
    <source>
        <dbReference type="PROSITE" id="PS51371"/>
    </source>
</evidence>
<dbReference type="PANTHER" id="PTHR12112">
    <property type="entry name" value="BNIP - RELATED"/>
    <property type="match status" value="1"/>
</dbReference>
<dbReference type="InterPro" id="IPR038222">
    <property type="entry name" value="DHHA2_dom_sf"/>
</dbReference>
<sequence length="548" mass="61501">MKKEKIYVIGHKHPDTDSICSAIAYAYLRKNVTGMNYVPARAGEINSETAFVLERFQAEVPIYMQDVRTQVKDVQISPSYSGRPDMSIREAWQRLQEEKVSTLTIVDDDKKLLGLITKGDIAKTYMGVYDSRVLSENRTPYKNILETLDGEMLVGDPEGIVEKGKILIAAANPDLMEEYIEDGDMVMLGDRYESQLCAIEMNAGCLIISMNTQPNDTILKLAEERHCTIIRTPYDTFIAARLINQSMAISHFMVKDMKTFKKDDFIDDVKEVMAKNRHRAFPIVTNQGKVVGMFTRHNLIDLDKKKVALVDHNEAGQAVDGIFDCEIMEIVDHHKLGYVQSMKPVFFRCQPVGCTSTIIYLMYRENKVDIPANIAGLMCSAIISDTLLYRSPTCTPLDRMAAETLAKIAGIDVEEYGMQMFEAGSDLKSKSDADIFYQDFKKFSAGDTQFGVGQITSLDARELKKIHARLSNMLPKAKAEHGLDMIFFMLTNILDESTLVLCSDEAALSVASRCFGVSVTKDGDSVFVDNMVSRKKQFIPKMVGTLQE</sequence>
<dbReference type="InterPro" id="IPR046342">
    <property type="entry name" value="CBS_dom_sf"/>
</dbReference>
<dbReference type="Proteomes" id="UP000295711">
    <property type="component" value="Unassembled WGS sequence"/>
</dbReference>
<dbReference type="InterPro" id="IPR004097">
    <property type="entry name" value="DHHA2"/>
</dbReference>
<dbReference type="NCBIfam" id="NF011443">
    <property type="entry name" value="PRK14869.1-5"/>
    <property type="match status" value="1"/>
</dbReference>
<dbReference type="EMBL" id="SLXA01000006">
    <property type="protein sequence ID" value="TCO84602.1"/>
    <property type="molecule type" value="Genomic_DNA"/>
</dbReference>
<evidence type="ECO:0000313" key="11">
    <source>
        <dbReference type="Proteomes" id="UP000295711"/>
    </source>
</evidence>
<evidence type="ECO:0000256" key="5">
    <source>
        <dbReference type="ARBA" id="ARBA00023211"/>
    </source>
</evidence>
<comment type="cofactor">
    <cofactor evidence="1">
        <name>Mn(2+)</name>
        <dbReference type="ChEBI" id="CHEBI:29035"/>
    </cofactor>
</comment>
<dbReference type="GO" id="GO:0005737">
    <property type="term" value="C:cytoplasm"/>
    <property type="evidence" value="ECO:0007669"/>
    <property type="project" value="InterPro"/>
</dbReference>
<keyword evidence="3" id="KW-0479">Metal-binding</keyword>
<comment type="catalytic activity">
    <reaction evidence="7">
        <text>diphosphate + H2O = 2 phosphate + H(+)</text>
        <dbReference type="Rhea" id="RHEA:24576"/>
        <dbReference type="ChEBI" id="CHEBI:15377"/>
        <dbReference type="ChEBI" id="CHEBI:15378"/>
        <dbReference type="ChEBI" id="CHEBI:33019"/>
        <dbReference type="ChEBI" id="CHEBI:43474"/>
        <dbReference type="EC" id="3.6.1.1"/>
    </reaction>
</comment>
<dbReference type="Gene3D" id="3.90.1640.10">
    <property type="entry name" value="inorganic pyrophosphatase (n-terminal core)"/>
    <property type="match status" value="2"/>
</dbReference>
<evidence type="ECO:0000256" key="2">
    <source>
        <dbReference type="ARBA" id="ARBA00012146"/>
    </source>
</evidence>
<dbReference type="SMART" id="SM01131">
    <property type="entry name" value="DHHA2"/>
    <property type="match status" value="1"/>
</dbReference>
<evidence type="ECO:0000256" key="6">
    <source>
        <dbReference type="ARBA" id="ARBA00032535"/>
    </source>
</evidence>
<evidence type="ECO:0000256" key="1">
    <source>
        <dbReference type="ARBA" id="ARBA00001936"/>
    </source>
</evidence>
<evidence type="ECO:0000256" key="3">
    <source>
        <dbReference type="ARBA" id="ARBA00022723"/>
    </source>
</evidence>
<protein>
    <recommendedName>
        <fullName evidence="2">inorganic diphosphatase</fullName>
        <ecNumber evidence="2">3.6.1.1</ecNumber>
    </recommendedName>
    <alternativeName>
        <fullName evidence="6">Pyrophosphate phospho-hydrolase</fullName>
    </alternativeName>
</protein>
<evidence type="ECO:0000256" key="4">
    <source>
        <dbReference type="ARBA" id="ARBA00022801"/>
    </source>
</evidence>
<keyword evidence="11" id="KW-1185">Reference proteome</keyword>
<dbReference type="Pfam" id="PF02833">
    <property type="entry name" value="DHHA2"/>
    <property type="match status" value="1"/>
</dbReference>
<feature type="domain" description="CBS" evidence="9">
    <location>
        <begin position="75"/>
        <end position="131"/>
    </location>
</feature>
<gene>
    <name evidence="10" type="ORF">EV212_10629</name>
</gene>